<gene>
    <name evidence="1" type="ORF">S01H1_33065</name>
</gene>
<protein>
    <recommendedName>
        <fullName evidence="2">Response regulatory domain-containing protein</fullName>
    </recommendedName>
</protein>
<accession>X0UQP4</accession>
<name>X0UQP4_9ZZZZ</name>
<feature type="non-terminal residue" evidence="1">
    <location>
        <position position="1"/>
    </location>
</feature>
<dbReference type="AlphaFoldDB" id="X0UQP4"/>
<dbReference type="EMBL" id="BARS01020513">
    <property type="protein sequence ID" value="GAG08159.1"/>
    <property type="molecule type" value="Genomic_DNA"/>
</dbReference>
<evidence type="ECO:0008006" key="2">
    <source>
        <dbReference type="Google" id="ProtNLM"/>
    </source>
</evidence>
<comment type="caution">
    <text evidence="1">The sequence shown here is derived from an EMBL/GenBank/DDBJ whole genome shotgun (WGS) entry which is preliminary data.</text>
</comment>
<proteinExistence type="predicted"/>
<reference evidence="1" key="1">
    <citation type="journal article" date="2014" name="Front. Microbiol.">
        <title>High frequency of phylogenetically diverse reductive dehalogenase-homologous genes in deep subseafloor sedimentary metagenomes.</title>
        <authorList>
            <person name="Kawai M."/>
            <person name="Futagami T."/>
            <person name="Toyoda A."/>
            <person name="Takaki Y."/>
            <person name="Nishi S."/>
            <person name="Hori S."/>
            <person name="Arai W."/>
            <person name="Tsubouchi T."/>
            <person name="Morono Y."/>
            <person name="Uchiyama I."/>
            <person name="Ito T."/>
            <person name="Fujiyama A."/>
            <person name="Inagaki F."/>
            <person name="Takami H."/>
        </authorList>
    </citation>
    <scope>NUCLEOTIDE SEQUENCE</scope>
    <source>
        <strain evidence="1">Expedition CK06-06</strain>
    </source>
</reference>
<organism evidence="1">
    <name type="scientific">marine sediment metagenome</name>
    <dbReference type="NCBI Taxonomy" id="412755"/>
    <lineage>
        <taxon>unclassified sequences</taxon>
        <taxon>metagenomes</taxon>
        <taxon>ecological metagenomes</taxon>
    </lineage>
</organism>
<evidence type="ECO:0000313" key="1">
    <source>
        <dbReference type="EMBL" id="GAG08159.1"/>
    </source>
</evidence>
<sequence length="42" mass="4379">ARKAGAYGFIPKRAASSELITGIRTVNAGKHFPASFAEVSSN</sequence>